<dbReference type="EMBL" id="BSPB01000002">
    <property type="protein sequence ID" value="GLS12962.1"/>
    <property type="molecule type" value="Genomic_DNA"/>
</dbReference>
<name>A0ABQ6BYB6_9BURK</name>
<keyword evidence="3" id="KW-1185">Reference proteome</keyword>
<comment type="caution">
    <text evidence="2">The sequence shown here is derived from an EMBL/GenBank/DDBJ whole genome shotgun (WGS) entry which is preliminary data.</text>
</comment>
<reference evidence="3" key="1">
    <citation type="journal article" date="2019" name="Int. J. Syst. Evol. Microbiol.">
        <title>The Global Catalogue of Microorganisms (GCM) 10K type strain sequencing project: providing services to taxonomists for standard genome sequencing and annotation.</title>
        <authorList>
            <consortium name="The Broad Institute Genomics Platform"/>
            <consortium name="The Broad Institute Genome Sequencing Center for Infectious Disease"/>
            <person name="Wu L."/>
            <person name="Ma J."/>
        </authorList>
    </citation>
    <scope>NUCLEOTIDE SEQUENCE [LARGE SCALE GENOMIC DNA]</scope>
    <source>
        <strain evidence="3">NBRC 109341</strain>
    </source>
</reference>
<organism evidence="2 3">
    <name type="scientific">Hydrogenophaga electricum</name>
    <dbReference type="NCBI Taxonomy" id="1230953"/>
    <lineage>
        <taxon>Bacteria</taxon>
        <taxon>Pseudomonadati</taxon>
        <taxon>Pseudomonadota</taxon>
        <taxon>Betaproteobacteria</taxon>
        <taxon>Burkholderiales</taxon>
        <taxon>Comamonadaceae</taxon>
        <taxon>Hydrogenophaga</taxon>
    </lineage>
</organism>
<evidence type="ECO:0000313" key="3">
    <source>
        <dbReference type="Proteomes" id="UP001156903"/>
    </source>
</evidence>
<sequence length="139" mass="15485">MRGGRVVGYSRAPMKSPPSALSTAHSAPEHWRTDTRDPVAVLDIPGLNHRVRVFDVDASLLVDVPAAVGEDVWLELSVEVDSRRQWSRRIPAHNPGQTDGLDYHQRLRLEAGQGIRIRAQAVVKGVTIRQLLLEAREEL</sequence>
<proteinExistence type="predicted"/>
<accession>A0ABQ6BYB6</accession>
<protein>
    <submittedName>
        <fullName evidence="2">Uncharacterized protein</fullName>
    </submittedName>
</protein>
<evidence type="ECO:0000313" key="2">
    <source>
        <dbReference type="EMBL" id="GLS12962.1"/>
    </source>
</evidence>
<feature type="region of interest" description="Disordered" evidence="1">
    <location>
        <begin position="1"/>
        <end position="32"/>
    </location>
</feature>
<dbReference type="Proteomes" id="UP001156903">
    <property type="component" value="Unassembled WGS sequence"/>
</dbReference>
<gene>
    <name evidence="2" type="ORF">GCM10007935_03900</name>
</gene>
<evidence type="ECO:0000256" key="1">
    <source>
        <dbReference type="SAM" id="MobiDB-lite"/>
    </source>
</evidence>